<dbReference type="PANTHER" id="PTHR31735:SF1">
    <property type="entry name" value="VACUOLAR MEMBRANE PROTEIN YPL162C"/>
    <property type="match status" value="1"/>
</dbReference>
<organism evidence="3 4">
    <name type="scientific">Porites evermanni</name>
    <dbReference type="NCBI Taxonomy" id="104178"/>
    <lineage>
        <taxon>Eukaryota</taxon>
        <taxon>Metazoa</taxon>
        <taxon>Cnidaria</taxon>
        <taxon>Anthozoa</taxon>
        <taxon>Hexacorallia</taxon>
        <taxon>Scleractinia</taxon>
        <taxon>Fungiina</taxon>
        <taxon>Poritidae</taxon>
        <taxon>Porites</taxon>
    </lineage>
</organism>
<evidence type="ECO:0000256" key="2">
    <source>
        <dbReference type="SAM" id="Phobius"/>
    </source>
</evidence>
<dbReference type="Proteomes" id="UP001159427">
    <property type="component" value="Unassembled WGS sequence"/>
</dbReference>
<comment type="caution">
    <text evidence="3">The sequence shown here is derived from an EMBL/GenBank/DDBJ whole genome shotgun (WGS) entry which is preliminary data.</text>
</comment>
<keyword evidence="2" id="KW-1133">Transmembrane helix</keyword>
<dbReference type="InterPro" id="IPR022127">
    <property type="entry name" value="STIMATE/YPL162C"/>
</dbReference>
<accession>A0ABN8LIK1</accession>
<feature type="transmembrane region" description="Helical" evidence="2">
    <location>
        <begin position="83"/>
        <end position="100"/>
    </location>
</feature>
<keyword evidence="4" id="KW-1185">Reference proteome</keyword>
<feature type="region of interest" description="Disordered" evidence="1">
    <location>
        <begin position="1"/>
        <end position="29"/>
    </location>
</feature>
<feature type="transmembrane region" description="Helical" evidence="2">
    <location>
        <begin position="200"/>
        <end position="221"/>
    </location>
</feature>
<feature type="compositionally biased region" description="Low complexity" evidence="1">
    <location>
        <begin position="1"/>
        <end position="15"/>
    </location>
</feature>
<evidence type="ECO:0000313" key="4">
    <source>
        <dbReference type="Proteomes" id="UP001159427"/>
    </source>
</evidence>
<feature type="transmembrane region" description="Helical" evidence="2">
    <location>
        <begin position="106"/>
        <end position="127"/>
    </location>
</feature>
<feature type="transmembrane region" description="Helical" evidence="2">
    <location>
        <begin position="160"/>
        <end position="180"/>
    </location>
</feature>
<feature type="transmembrane region" description="Helical" evidence="2">
    <location>
        <begin position="41"/>
        <end position="62"/>
    </location>
</feature>
<keyword evidence="2" id="KW-0812">Transmembrane</keyword>
<evidence type="ECO:0000256" key="1">
    <source>
        <dbReference type="SAM" id="MobiDB-lite"/>
    </source>
</evidence>
<name>A0ABN8LIK1_9CNID</name>
<dbReference type="Pfam" id="PF12400">
    <property type="entry name" value="STIMATE"/>
    <property type="match status" value="1"/>
</dbReference>
<dbReference type="EMBL" id="CALNXI010000051">
    <property type="protein sequence ID" value="CAH3016923.1"/>
    <property type="molecule type" value="Genomic_DNA"/>
</dbReference>
<evidence type="ECO:0008006" key="5">
    <source>
        <dbReference type="Google" id="ProtNLM"/>
    </source>
</evidence>
<gene>
    <name evidence="3" type="ORF">PEVE_00034029</name>
</gene>
<dbReference type="PANTHER" id="PTHR31735">
    <property type="entry name" value="VACUOLAR MEMBRANE PROTEIN YPL162C"/>
    <property type="match status" value="1"/>
</dbReference>
<proteinExistence type="predicted"/>
<reference evidence="3 4" key="1">
    <citation type="submission" date="2022-05" db="EMBL/GenBank/DDBJ databases">
        <authorList>
            <consortium name="Genoscope - CEA"/>
            <person name="William W."/>
        </authorList>
    </citation>
    <scope>NUCLEOTIDE SEQUENCE [LARGE SCALE GENOMIC DNA]</scope>
</reference>
<keyword evidence="2" id="KW-0472">Membrane</keyword>
<protein>
    <recommendedName>
        <fullName evidence="5">Store-operated calcium entry regulator STIMATE-like</fullName>
    </recommendedName>
</protein>
<evidence type="ECO:0000313" key="3">
    <source>
        <dbReference type="EMBL" id="CAH3016923.1"/>
    </source>
</evidence>
<sequence>MNQSSSSSSPISLSNSRDDGPSSPMTDMASTDRNCRLNDNFGLIVQGILAAVAFSTLILKRLREPDSDRRPVLIWFFDTSKQAVGAMLVHFANIFLAGLFKGDPCTWYLINFLLDSTLGLVVIYLCLQFMQVVVRMYDWDSLRFGEYGNPPQCRAWMGQCILYLCAVIVEKATITLVVQLDFWEEVRKFILLPVKNHPKIELAIVMLIIPFVFNAIMFWVVDNFLMQKKKKLFQKDTTRNRGNKVKYERRTVMNGSDEEAVLLENLAEGEAITVPEDNVYLRDTVRR</sequence>